<sequence length="279" mass="30993">MNDKIISAGNVAVITGAAKGIGAAAARVLAQKGMTLFLFDRDKYRLEQLASELDTKVQLVVGDITCGEHRQQLMDKVYSARLEVSLLFNNAGVKITAGASDSPDLWREQMEVNLLSMVAVQHMFLPEMLKMPKKGAIVNLGSKEGITTPPGFAAYNASKAAVKVVTEQLSHQLLQETGTRLTAHLLVPGYTWTDMNDPGMDEHNGKKPHEAWTATQVIDYFLPRFERGDFYIICPDNAVTSEMDAKRILWATQDITENRPALSRWHPDWKAAFEGWMKS</sequence>
<dbReference type="GO" id="GO:0016491">
    <property type="term" value="F:oxidoreductase activity"/>
    <property type="evidence" value="ECO:0007669"/>
    <property type="project" value="UniProtKB-KW"/>
</dbReference>
<dbReference type="PANTHER" id="PTHR43008:SF7">
    <property type="entry name" value="SHORT CHAIN DEHYDROGENASE_REDUCTASE (AFU_ORTHOLOGUE AFUA_2G00830)"/>
    <property type="match status" value="1"/>
</dbReference>
<dbReference type="Proteomes" id="UP001596215">
    <property type="component" value="Unassembled WGS sequence"/>
</dbReference>
<proteinExistence type="inferred from homology"/>
<dbReference type="InterPro" id="IPR036291">
    <property type="entry name" value="NAD(P)-bd_dom_sf"/>
</dbReference>
<dbReference type="InterPro" id="IPR002347">
    <property type="entry name" value="SDR_fam"/>
</dbReference>
<evidence type="ECO:0000256" key="3">
    <source>
        <dbReference type="RuleBase" id="RU000363"/>
    </source>
</evidence>
<dbReference type="CDD" id="cd05233">
    <property type="entry name" value="SDR_c"/>
    <property type="match status" value="1"/>
</dbReference>
<dbReference type="RefSeq" id="WP_212707177.1">
    <property type="nucleotide sequence ID" value="NZ_BAAAFW010000095.1"/>
</dbReference>
<dbReference type="PRINTS" id="PR00081">
    <property type="entry name" value="GDHRDH"/>
</dbReference>
<dbReference type="PANTHER" id="PTHR43008">
    <property type="entry name" value="BENZIL REDUCTASE"/>
    <property type="match status" value="1"/>
</dbReference>
<evidence type="ECO:0000313" key="4">
    <source>
        <dbReference type="EMBL" id="MFC6361659.1"/>
    </source>
</evidence>
<protein>
    <submittedName>
        <fullName evidence="4">SDR family NAD(P)-dependent oxidoreductase</fullName>
        <ecNumber evidence="4">1.-.-.-</ecNumber>
    </submittedName>
</protein>
<dbReference type="Pfam" id="PF00106">
    <property type="entry name" value="adh_short"/>
    <property type="match status" value="1"/>
</dbReference>
<dbReference type="Gene3D" id="3.40.50.720">
    <property type="entry name" value="NAD(P)-binding Rossmann-like Domain"/>
    <property type="match status" value="1"/>
</dbReference>
<comment type="caution">
    <text evidence="4">The sequence shown here is derived from an EMBL/GenBank/DDBJ whole genome shotgun (WGS) entry which is preliminary data.</text>
</comment>
<dbReference type="EMBL" id="JBHSUC010000005">
    <property type="protein sequence ID" value="MFC6361659.1"/>
    <property type="molecule type" value="Genomic_DNA"/>
</dbReference>
<evidence type="ECO:0000256" key="1">
    <source>
        <dbReference type="ARBA" id="ARBA00006484"/>
    </source>
</evidence>
<dbReference type="EC" id="1.-.-.-" evidence="4"/>
<keyword evidence="2 4" id="KW-0560">Oxidoreductase</keyword>
<comment type="similarity">
    <text evidence="1 3">Belongs to the short-chain dehydrogenases/reductases (SDR) family.</text>
</comment>
<dbReference type="PROSITE" id="PS00061">
    <property type="entry name" value="ADH_SHORT"/>
    <property type="match status" value="1"/>
</dbReference>
<keyword evidence="5" id="KW-1185">Reference proteome</keyword>
<reference evidence="5" key="1">
    <citation type="journal article" date="2019" name="Int. J. Syst. Evol. Microbiol.">
        <title>The Global Catalogue of Microorganisms (GCM) 10K type strain sequencing project: providing services to taxonomists for standard genome sequencing and annotation.</title>
        <authorList>
            <consortium name="The Broad Institute Genomics Platform"/>
            <consortium name="The Broad Institute Genome Sequencing Center for Infectious Disease"/>
            <person name="Wu L."/>
            <person name="Ma J."/>
        </authorList>
    </citation>
    <scope>NUCLEOTIDE SEQUENCE [LARGE SCALE GENOMIC DNA]</scope>
    <source>
        <strain evidence="5">CGMCC 4.1530</strain>
    </source>
</reference>
<accession>A0ABW1VNG1</accession>
<dbReference type="SUPFAM" id="SSF51735">
    <property type="entry name" value="NAD(P)-binding Rossmann-fold domains"/>
    <property type="match status" value="1"/>
</dbReference>
<organism evidence="4 5">
    <name type="scientific">Tatumella punctata</name>
    <dbReference type="NCBI Taxonomy" id="399969"/>
    <lineage>
        <taxon>Bacteria</taxon>
        <taxon>Pseudomonadati</taxon>
        <taxon>Pseudomonadota</taxon>
        <taxon>Gammaproteobacteria</taxon>
        <taxon>Enterobacterales</taxon>
        <taxon>Erwiniaceae</taxon>
        <taxon>Tatumella</taxon>
    </lineage>
</organism>
<gene>
    <name evidence="4" type="ORF">ACFP73_06010</name>
</gene>
<dbReference type="PRINTS" id="PR00080">
    <property type="entry name" value="SDRFAMILY"/>
</dbReference>
<evidence type="ECO:0000256" key="2">
    <source>
        <dbReference type="ARBA" id="ARBA00023002"/>
    </source>
</evidence>
<name>A0ABW1VNG1_9GAMM</name>
<dbReference type="InterPro" id="IPR020904">
    <property type="entry name" value="Sc_DH/Rdtase_CS"/>
</dbReference>
<evidence type="ECO:0000313" key="5">
    <source>
        <dbReference type="Proteomes" id="UP001596215"/>
    </source>
</evidence>